<dbReference type="Gene3D" id="1.10.510.10">
    <property type="entry name" value="Transferase(Phosphotransferase) domain 1"/>
    <property type="match status" value="1"/>
</dbReference>
<dbReference type="GO" id="GO:0016740">
    <property type="term" value="F:transferase activity"/>
    <property type="evidence" value="ECO:0007669"/>
    <property type="project" value="UniProtKB-KW"/>
</dbReference>
<evidence type="ECO:0000256" key="1">
    <source>
        <dbReference type="ARBA" id="ARBA00009670"/>
    </source>
</evidence>
<dbReference type="Pfam" id="PF03109">
    <property type="entry name" value="ABC1"/>
    <property type="match status" value="1"/>
</dbReference>
<evidence type="ECO:0000256" key="3">
    <source>
        <dbReference type="ARBA" id="ARBA00022741"/>
    </source>
</evidence>
<dbReference type="PANTHER" id="PTHR43851">
    <property type="match status" value="1"/>
</dbReference>
<keyword evidence="3" id="KW-0547">Nucleotide-binding</keyword>
<evidence type="ECO:0000313" key="6">
    <source>
        <dbReference type="EMBL" id="CAB4333505.1"/>
    </source>
</evidence>
<evidence type="ECO:0000259" key="5">
    <source>
        <dbReference type="Pfam" id="PF03109"/>
    </source>
</evidence>
<gene>
    <name evidence="6" type="ORF">UFOPK3547_00002</name>
</gene>
<keyword evidence="2" id="KW-0808">Transferase</keyword>
<evidence type="ECO:0000256" key="4">
    <source>
        <dbReference type="ARBA" id="ARBA00022840"/>
    </source>
</evidence>
<dbReference type="AlphaFoldDB" id="A0A6J5YSN1"/>
<dbReference type="GO" id="GO:0005524">
    <property type="term" value="F:ATP binding"/>
    <property type="evidence" value="ECO:0007669"/>
    <property type="project" value="UniProtKB-KW"/>
</dbReference>
<organism evidence="6">
    <name type="scientific">freshwater metagenome</name>
    <dbReference type="NCBI Taxonomy" id="449393"/>
    <lineage>
        <taxon>unclassified sequences</taxon>
        <taxon>metagenomes</taxon>
        <taxon>ecological metagenomes</taxon>
    </lineage>
</organism>
<name>A0A6J5YSN1_9ZZZZ</name>
<dbReference type="InterPro" id="IPR051409">
    <property type="entry name" value="Atypical_kinase_ADCK"/>
</dbReference>
<feature type="domain" description="ABC1 atypical kinase-like" evidence="5">
    <location>
        <begin position="108"/>
        <end position="343"/>
    </location>
</feature>
<dbReference type="InterPro" id="IPR004147">
    <property type="entry name" value="ABC1_dom"/>
</dbReference>
<comment type="similarity">
    <text evidence="1">Belongs to the protein kinase superfamily. ADCK protein kinase family.</text>
</comment>
<evidence type="ECO:0000256" key="2">
    <source>
        <dbReference type="ARBA" id="ARBA00022679"/>
    </source>
</evidence>
<dbReference type="SUPFAM" id="SSF56112">
    <property type="entry name" value="Protein kinase-like (PK-like)"/>
    <property type="match status" value="1"/>
</dbReference>
<accession>A0A6J5YSN1</accession>
<protein>
    <submittedName>
        <fullName evidence="6">Unannotated protein</fullName>
    </submittedName>
</protein>
<dbReference type="EMBL" id="CAESAN010000001">
    <property type="protein sequence ID" value="CAB4333505.1"/>
    <property type="molecule type" value="Genomic_DNA"/>
</dbReference>
<dbReference type="PANTHER" id="PTHR43851:SF3">
    <property type="entry name" value="COENZYME Q8"/>
    <property type="match status" value="1"/>
</dbReference>
<dbReference type="CDD" id="cd13970">
    <property type="entry name" value="ABC1_ADCK3"/>
    <property type="match status" value="1"/>
</dbReference>
<reference evidence="6" key="1">
    <citation type="submission" date="2020-05" db="EMBL/GenBank/DDBJ databases">
        <authorList>
            <person name="Chiriac C."/>
            <person name="Salcher M."/>
            <person name="Ghai R."/>
            <person name="Kavagutti S V."/>
        </authorList>
    </citation>
    <scope>NUCLEOTIDE SEQUENCE</scope>
</reference>
<keyword evidence="4" id="KW-0067">ATP-binding</keyword>
<proteinExistence type="inferred from homology"/>
<dbReference type="InterPro" id="IPR034646">
    <property type="entry name" value="ADCK3_dom"/>
</dbReference>
<dbReference type="InterPro" id="IPR011009">
    <property type="entry name" value="Kinase-like_dom_sf"/>
</dbReference>
<sequence>MSEEEKKETNETAKVPSSRLARTAKFGSLVGGQSARWAATSAINRLRSDERAEEATQARAYELADQLVKQLGQMKGAAMKIGQVLSTVDFEIIPEGDREGFKERLAELRDNAPQVSFKEMKKVIEGDFGERLEDVFATFNEEPIAAASIGQVYRATTHDGEEVAVKVQYPGVAEAVETDMRNVQMLVPLLKRLAPGVDAKALLSELRERIAEELDYELEAANQRQIARAYRGHPFILVPAIYGSLSTRRVLVSEYVPGQSFAAMKERSEEERDRAGEIAFRFFFGLLQRERLALGDPHPGNYIFCDDGRVCFLDFGLLRRVPEDYLEGERALARSVIEGDAEQTHYWLAELGYLPEPDEFHPERVLEQLQTAGEWYFTTGYRRLSPEYVRGAIEIGSSPRSPHYDYMRKQTLPPEALLMRRMEGLLFSVLGELRAGGDWGRLALEYFADEPPSTELGEGDAQFFAARA</sequence>